<reference evidence="2 3" key="1">
    <citation type="submission" date="2021-05" db="EMBL/GenBank/DDBJ databases">
        <title>A Polyphasic approach of four new species of the genus Ohtaekwangia: Ohtaekwangia histidinii sp. nov., Ohtaekwangia cretensis sp. nov., Ohtaekwangia indiensis sp. nov., Ohtaekwangia reichenbachii sp. nov. from diverse environment.</title>
        <authorList>
            <person name="Octaviana S."/>
        </authorList>
    </citation>
    <scope>NUCLEOTIDE SEQUENCE [LARGE SCALE GENOMIC DNA]</scope>
    <source>
        <strain evidence="2 3">PWU4</strain>
    </source>
</reference>
<feature type="signal peptide" evidence="1">
    <location>
        <begin position="1"/>
        <end position="18"/>
    </location>
</feature>
<evidence type="ECO:0000313" key="3">
    <source>
        <dbReference type="Proteomes" id="UP001319200"/>
    </source>
</evidence>
<evidence type="ECO:0000256" key="1">
    <source>
        <dbReference type="SAM" id="SignalP"/>
    </source>
</evidence>
<sequence>MKTTLILLPALFFLAACSDDDTNGFPRKADIEIVIDAYDRHRLTEVETIVYGTDLELKTNSSANDHLPYKRTYLNQEIPYLTMVNVTFKDNSLVQIGASFVPYTMQIQVEINGEVALSEQHTIAEQGQVVSTNLSLNEYFTH</sequence>
<comment type="caution">
    <text evidence="2">The sequence shown here is derived from an EMBL/GenBank/DDBJ whole genome shotgun (WGS) entry which is preliminary data.</text>
</comment>
<dbReference type="AlphaFoldDB" id="A0AAP2GN94"/>
<name>A0AAP2GN94_9BACT</name>
<protein>
    <recommendedName>
        <fullName evidence="4">DUF1735 domain-containing protein</fullName>
    </recommendedName>
</protein>
<keyword evidence="1" id="KW-0732">Signal</keyword>
<gene>
    <name evidence="2" type="ORF">KK083_07210</name>
</gene>
<dbReference type="Proteomes" id="UP001319200">
    <property type="component" value="Unassembled WGS sequence"/>
</dbReference>
<organism evidence="2 3">
    <name type="scientific">Chryseosolibacter histidini</name>
    <dbReference type="NCBI Taxonomy" id="2782349"/>
    <lineage>
        <taxon>Bacteria</taxon>
        <taxon>Pseudomonadati</taxon>
        <taxon>Bacteroidota</taxon>
        <taxon>Cytophagia</taxon>
        <taxon>Cytophagales</taxon>
        <taxon>Chryseotaleaceae</taxon>
        <taxon>Chryseosolibacter</taxon>
    </lineage>
</organism>
<evidence type="ECO:0000313" key="2">
    <source>
        <dbReference type="EMBL" id="MBT1696655.1"/>
    </source>
</evidence>
<evidence type="ECO:0008006" key="4">
    <source>
        <dbReference type="Google" id="ProtNLM"/>
    </source>
</evidence>
<dbReference type="EMBL" id="JAHESF010000005">
    <property type="protein sequence ID" value="MBT1696655.1"/>
    <property type="molecule type" value="Genomic_DNA"/>
</dbReference>
<keyword evidence="3" id="KW-1185">Reference proteome</keyword>
<proteinExistence type="predicted"/>
<dbReference type="PROSITE" id="PS51257">
    <property type="entry name" value="PROKAR_LIPOPROTEIN"/>
    <property type="match status" value="1"/>
</dbReference>
<dbReference type="RefSeq" id="WP_254161975.1">
    <property type="nucleotide sequence ID" value="NZ_JAHESF010000005.1"/>
</dbReference>
<feature type="chain" id="PRO_5042816501" description="DUF1735 domain-containing protein" evidence="1">
    <location>
        <begin position="19"/>
        <end position="142"/>
    </location>
</feature>
<accession>A0AAP2GN94</accession>